<evidence type="ECO:0000313" key="2">
    <source>
        <dbReference type="EMBL" id="SVE58658.1"/>
    </source>
</evidence>
<name>A0A383ERF1_9ZZZZ</name>
<accession>A0A383ERF1</accession>
<evidence type="ECO:0000259" key="1">
    <source>
        <dbReference type="Pfam" id="PF07045"/>
    </source>
</evidence>
<dbReference type="PANTHER" id="PTHR41521:SF4">
    <property type="entry name" value="BLR0684 PROTEIN"/>
    <property type="match status" value="1"/>
</dbReference>
<organism evidence="2">
    <name type="scientific">marine metagenome</name>
    <dbReference type="NCBI Taxonomy" id="408172"/>
    <lineage>
        <taxon>unclassified sequences</taxon>
        <taxon>metagenomes</taxon>
        <taxon>ecological metagenomes</taxon>
    </lineage>
</organism>
<dbReference type="InterPro" id="IPR010753">
    <property type="entry name" value="DUF1330"/>
</dbReference>
<dbReference type="Pfam" id="PF07045">
    <property type="entry name" value="DUF1330"/>
    <property type="match status" value="1"/>
</dbReference>
<dbReference type="EMBL" id="UINC01227675">
    <property type="protein sequence ID" value="SVE58658.1"/>
    <property type="molecule type" value="Genomic_DNA"/>
</dbReference>
<reference evidence="2" key="1">
    <citation type="submission" date="2018-05" db="EMBL/GenBank/DDBJ databases">
        <authorList>
            <person name="Lanie J.A."/>
            <person name="Ng W.-L."/>
            <person name="Kazmierczak K.M."/>
            <person name="Andrzejewski T.M."/>
            <person name="Davidsen T.M."/>
            <person name="Wayne K.J."/>
            <person name="Tettelin H."/>
            <person name="Glass J.I."/>
            <person name="Rusch D."/>
            <person name="Podicherti R."/>
            <person name="Tsui H.-C.T."/>
            <person name="Winkler M.E."/>
        </authorList>
    </citation>
    <scope>NUCLEOTIDE SEQUENCE</scope>
</reference>
<dbReference type="InterPro" id="IPR011008">
    <property type="entry name" value="Dimeric_a/b-barrel"/>
</dbReference>
<dbReference type="AlphaFoldDB" id="A0A383ERF1"/>
<feature type="domain" description="DUF1330" evidence="1">
    <location>
        <begin position="4"/>
        <end position="95"/>
    </location>
</feature>
<dbReference type="PANTHER" id="PTHR41521">
    <property type="match status" value="1"/>
</dbReference>
<sequence length="96" mass="10777">MMKKGYLIAHLSVHDKEGMEKFRQMAGPTIAEYGGKVLVREPNPDVREGENLGIALVIEFENIDIARKFYESEKYQAAKAVRELASNTHLVLVEGS</sequence>
<dbReference type="SUPFAM" id="SSF54909">
    <property type="entry name" value="Dimeric alpha+beta barrel"/>
    <property type="match status" value="1"/>
</dbReference>
<dbReference type="Gene3D" id="3.30.70.100">
    <property type="match status" value="1"/>
</dbReference>
<protein>
    <recommendedName>
        <fullName evidence="1">DUF1330 domain-containing protein</fullName>
    </recommendedName>
</protein>
<proteinExistence type="predicted"/>
<gene>
    <name evidence="2" type="ORF">METZ01_LOCUS511512</name>
</gene>